<organism evidence="2 3">
    <name type="scientific">Cellulomonas uda</name>
    <dbReference type="NCBI Taxonomy" id="1714"/>
    <lineage>
        <taxon>Bacteria</taxon>
        <taxon>Bacillati</taxon>
        <taxon>Actinomycetota</taxon>
        <taxon>Actinomycetes</taxon>
        <taxon>Micrococcales</taxon>
        <taxon>Cellulomonadaceae</taxon>
        <taxon>Cellulomonas</taxon>
    </lineage>
</organism>
<proteinExistence type="predicted"/>
<feature type="transmembrane region" description="Helical" evidence="1">
    <location>
        <begin position="38"/>
        <end position="63"/>
    </location>
</feature>
<dbReference type="Proteomes" id="UP000315842">
    <property type="component" value="Unassembled WGS sequence"/>
</dbReference>
<keyword evidence="1" id="KW-0472">Membrane</keyword>
<sequence>MSAQFWLSLALGAAGITGIFLAGSGRKVGWLIGLLIQPVWMVFAVVTGSWGLIPLAVGYGVVYGRNLRRQSSREVTP</sequence>
<protein>
    <submittedName>
        <fullName evidence="2">Uncharacterized protein</fullName>
    </submittedName>
</protein>
<dbReference type="RefSeq" id="WP_141318284.1">
    <property type="nucleotide sequence ID" value="NZ_BJLP01000004.1"/>
</dbReference>
<dbReference type="EMBL" id="BJLP01000004">
    <property type="protein sequence ID" value="GEA79950.1"/>
    <property type="molecule type" value="Genomic_DNA"/>
</dbReference>
<name>A0A4Y3KAT5_CELUD</name>
<dbReference type="AlphaFoldDB" id="A0A4Y3KAT5"/>
<keyword evidence="1" id="KW-1133">Transmembrane helix</keyword>
<keyword evidence="1" id="KW-0812">Transmembrane</keyword>
<gene>
    <name evidence="2" type="ORF">CUD01_03940</name>
</gene>
<accession>A0A4Y3KAT5</accession>
<evidence type="ECO:0000313" key="3">
    <source>
        <dbReference type="Proteomes" id="UP000315842"/>
    </source>
</evidence>
<evidence type="ECO:0000313" key="2">
    <source>
        <dbReference type="EMBL" id="GEA79950.1"/>
    </source>
</evidence>
<evidence type="ECO:0000256" key="1">
    <source>
        <dbReference type="SAM" id="Phobius"/>
    </source>
</evidence>
<reference evidence="2 3" key="1">
    <citation type="submission" date="2019-06" db="EMBL/GenBank/DDBJ databases">
        <title>Whole genome shotgun sequence of Cellulomonas uda NBRC 3747.</title>
        <authorList>
            <person name="Hosoyama A."/>
            <person name="Uohara A."/>
            <person name="Ohji S."/>
            <person name="Ichikawa N."/>
        </authorList>
    </citation>
    <scope>NUCLEOTIDE SEQUENCE [LARGE SCALE GENOMIC DNA]</scope>
    <source>
        <strain evidence="2 3">NBRC 3747</strain>
    </source>
</reference>
<comment type="caution">
    <text evidence="2">The sequence shown here is derived from an EMBL/GenBank/DDBJ whole genome shotgun (WGS) entry which is preliminary data.</text>
</comment>
<keyword evidence="3" id="KW-1185">Reference proteome</keyword>